<sequence length="92" mass="10340">MASSTDNRRDPYWIARRNFQAEVTELAAFYFGRVPRRWQRYVEDLLAADVDESVAGPKFLVHGAVQVRAALWGFALATLVFAVGLVLALEVL</sequence>
<evidence type="ECO:0000313" key="2">
    <source>
        <dbReference type="EMBL" id="QXB17873.1"/>
    </source>
</evidence>
<keyword evidence="3" id="KW-1185">Reference proteome</keyword>
<protein>
    <submittedName>
        <fullName evidence="2">Uncharacterized protein</fullName>
    </submittedName>
</protein>
<evidence type="ECO:0000256" key="1">
    <source>
        <dbReference type="SAM" id="Phobius"/>
    </source>
</evidence>
<name>A0ABX8KVF8_9CORY</name>
<organism evidence="2 3">
    <name type="scientific">Corynebacterium coyleae</name>
    <dbReference type="NCBI Taxonomy" id="53374"/>
    <lineage>
        <taxon>Bacteria</taxon>
        <taxon>Bacillati</taxon>
        <taxon>Actinomycetota</taxon>
        <taxon>Actinomycetes</taxon>
        <taxon>Mycobacteriales</taxon>
        <taxon>Corynebacteriaceae</taxon>
        <taxon>Corynebacterium</taxon>
    </lineage>
</organism>
<keyword evidence="1" id="KW-0812">Transmembrane</keyword>
<gene>
    <name evidence="2" type="ORF">I6L55_08195</name>
</gene>
<feature type="transmembrane region" description="Helical" evidence="1">
    <location>
        <begin position="69"/>
        <end position="89"/>
    </location>
</feature>
<dbReference type="RefSeq" id="WP_092101729.1">
    <property type="nucleotide sequence ID" value="NZ_CP047198.1"/>
</dbReference>
<keyword evidence="1" id="KW-1133">Transmembrane helix</keyword>
<dbReference type="EMBL" id="CP077302">
    <property type="protein sequence ID" value="QXB17873.1"/>
    <property type="molecule type" value="Genomic_DNA"/>
</dbReference>
<accession>A0ABX8KVF8</accession>
<dbReference type="GeneID" id="92750157"/>
<evidence type="ECO:0000313" key="3">
    <source>
        <dbReference type="Proteomes" id="UP000683520"/>
    </source>
</evidence>
<proteinExistence type="predicted"/>
<dbReference type="Proteomes" id="UP000683520">
    <property type="component" value="Chromosome"/>
</dbReference>
<reference evidence="2 3" key="1">
    <citation type="submission" date="2021-06" db="EMBL/GenBank/DDBJ databases">
        <title>FDA dAtabase for Regulatory Grade micrObial Sequences (FDA-ARGOS): Supporting development and validation of Infectious Disease Dx tests.</title>
        <authorList>
            <person name="Sproer C."/>
            <person name="Gronow S."/>
            <person name="Severitt S."/>
            <person name="Schroder I."/>
            <person name="Tallon L."/>
            <person name="Sadzewicz L."/>
            <person name="Zhao X."/>
            <person name="Boylan J."/>
            <person name="Ott S."/>
            <person name="Bowen H."/>
            <person name="Vavikolanu K."/>
            <person name="Mehta A."/>
            <person name="Aluvathingal J."/>
            <person name="Nadendla S."/>
            <person name="Lowell S."/>
            <person name="Myers T."/>
            <person name="Yan Y."/>
        </authorList>
    </citation>
    <scope>NUCLEOTIDE SEQUENCE [LARGE SCALE GENOMIC DNA]</scope>
    <source>
        <strain evidence="2 3">FDAARGOS 1425</strain>
    </source>
</reference>
<keyword evidence="1" id="KW-0472">Membrane</keyword>